<reference evidence="2" key="1">
    <citation type="submission" date="2025-08" db="UniProtKB">
        <authorList>
            <consortium name="RefSeq"/>
        </authorList>
    </citation>
    <scope>IDENTIFICATION</scope>
</reference>
<evidence type="ECO:0000313" key="1">
    <source>
        <dbReference type="Proteomes" id="UP000695022"/>
    </source>
</evidence>
<dbReference type="RefSeq" id="XP_014676375.1">
    <property type="nucleotide sequence ID" value="XM_014820889.1"/>
</dbReference>
<name>A0ABM1EW04_PRICU</name>
<evidence type="ECO:0000313" key="2">
    <source>
        <dbReference type="RefSeq" id="XP_014676375.1"/>
    </source>
</evidence>
<keyword evidence="1" id="KW-1185">Reference proteome</keyword>
<dbReference type="Proteomes" id="UP000695022">
    <property type="component" value="Unplaced"/>
</dbReference>
<protein>
    <submittedName>
        <fullName evidence="2">Uncharacterized protein LOC106816310</fullName>
    </submittedName>
</protein>
<dbReference type="GeneID" id="106816310"/>
<organism evidence="1 2">
    <name type="scientific">Priapulus caudatus</name>
    <name type="common">Priapulid worm</name>
    <dbReference type="NCBI Taxonomy" id="37621"/>
    <lineage>
        <taxon>Eukaryota</taxon>
        <taxon>Metazoa</taxon>
        <taxon>Ecdysozoa</taxon>
        <taxon>Scalidophora</taxon>
        <taxon>Priapulida</taxon>
        <taxon>Priapulimorpha</taxon>
        <taxon>Priapulimorphida</taxon>
        <taxon>Priapulidae</taxon>
        <taxon>Priapulus</taxon>
    </lineage>
</organism>
<proteinExistence type="predicted"/>
<accession>A0ABM1EW04</accession>
<sequence length="291" mass="33437">MSICGLDGHARNEMKSCLTIGEEGMYATLKEDLTSTAINTCLHNLCPEALDRMYKMINTSEKWKMFAHFLINCDQVDIDVLAAKPADERAAEIMKVYASPHYQESNNLHSHTQRVIDVLRCIEHWDILRFMLPHFKELISQLYNGKRCCKSVQCSDSHVLSPIDGLQDPKAHVRKYLQKFESPRVLVLHTLEAPPGDVEGLVRQIRTWWPRAKAVSLGELEPAQSVRCIECVKRFYAELFHEVDRVLLLITPRCGETFDAGRPLENPITIDDVAKYIYDLMQVRHRLWCAA</sequence>
<gene>
    <name evidence="2" type="primary">LOC106816310</name>
</gene>